<dbReference type="NCBIfam" id="TIGR00647">
    <property type="entry name" value="DNA_bind_WhiA"/>
    <property type="match status" value="1"/>
</dbReference>
<dbReference type="Gene3D" id="3.10.28.10">
    <property type="entry name" value="Homing endonucleases"/>
    <property type="match status" value="1"/>
</dbReference>
<dbReference type="PANTHER" id="PTHR37307:SF1">
    <property type="entry name" value="CELL DIVISION PROTEIN WHIA-RELATED"/>
    <property type="match status" value="1"/>
</dbReference>
<accession>A0AAE3DQI2</accession>
<dbReference type="AlphaFoldDB" id="A0AAE3DQI2"/>
<dbReference type="InterPro" id="IPR027434">
    <property type="entry name" value="Homing_endonucl"/>
</dbReference>
<organism evidence="8 9">
    <name type="scientific">Fusicatenibacter faecihominis</name>
    <dbReference type="NCBI Taxonomy" id="2881276"/>
    <lineage>
        <taxon>Bacteria</taxon>
        <taxon>Bacillati</taxon>
        <taxon>Bacillota</taxon>
        <taxon>Clostridia</taxon>
        <taxon>Lachnospirales</taxon>
        <taxon>Lachnospiraceae</taxon>
        <taxon>Fusicatenibacter</taxon>
    </lineage>
</organism>
<evidence type="ECO:0000256" key="3">
    <source>
        <dbReference type="ARBA" id="ARBA00023306"/>
    </source>
</evidence>
<sequence length="322" mass="36371">MSFSGEVKEELSQKVSTARHCQIAELAAIMGMCGGVVITSGDRYRVKIQTDNLPVARKCFTLLQKIFNIEPEVSIRQHQKPQKTRIYNVLVPKHEDALRVLQALKLIDGHMEIRENLTAADNILLQRTCCKRAFIRGAFLSTGSMSDPNKSYHFEIVCSSEAKARQIQELIGSFDMDAKIVCRKRYFVVYLKEGAQIVDLLNVMEAHVALMDLENVRILKEMRNSVNRKVNCETANIHKTVSAAVKQTEDIRYLKAAGGFSDLSEELLETADLRLENPEASLKELGLMHNPPIGKSGVNHRLRKLSNLAETLRGSKEEHYYD</sequence>
<evidence type="ECO:0000313" key="9">
    <source>
        <dbReference type="Proteomes" id="UP001197875"/>
    </source>
</evidence>
<dbReference type="InterPro" id="IPR023054">
    <property type="entry name" value="Sporulation_regulator_WhiA_C"/>
</dbReference>
<evidence type="ECO:0000259" key="7">
    <source>
        <dbReference type="Pfam" id="PF14527"/>
    </source>
</evidence>
<comment type="similarity">
    <text evidence="4">Belongs to the WhiA family.</text>
</comment>
<protein>
    <recommendedName>
        <fullName evidence="4">Probable cell division protein WhiA</fullName>
    </recommendedName>
</protein>
<evidence type="ECO:0000313" key="8">
    <source>
        <dbReference type="EMBL" id="MCC2188750.1"/>
    </source>
</evidence>
<dbReference type="RefSeq" id="WP_227614289.1">
    <property type="nucleotide sequence ID" value="NZ_JAJEPR010000003.1"/>
</dbReference>
<feature type="domain" description="WhiA LAGLIDADG-like" evidence="7">
    <location>
        <begin position="132"/>
        <end position="223"/>
    </location>
</feature>
<name>A0AAE3DQI2_9FIRM</name>
<dbReference type="HAMAP" id="MF_01420">
    <property type="entry name" value="HTH_type_WhiA"/>
    <property type="match status" value="1"/>
</dbReference>
<dbReference type="GO" id="GO:0051301">
    <property type="term" value="P:cell division"/>
    <property type="evidence" value="ECO:0007669"/>
    <property type="project" value="UniProtKB-UniRule"/>
</dbReference>
<comment type="function">
    <text evidence="4">Involved in cell division and chromosome segregation.</text>
</comment>
<dbReference type="EMBL" id="JAJEPR010000003">
    <property type="protein sequence ID" value="MCC2188750.1"/>
    <property type="molecule type" value="Genomic_DNA"/>
</dbReference>
<evidence type="ECO:0000256" key="1">
    <source>
        <dbReference type="ARBA" id="ARBA00022618"/>
    </source>
</evidence>
<dbReference type="GO" id="GO:0043937">
    <property type="term" value="P:regulation of sporulation"/>
    <property type="evidence" value="ECO:0007669"/>
    <property type="project" value="InterPro"/>
</dbReference>
<keyword evidence="3 4" id="KW-0131">Cell cycle</keyword>
<dbReference type="Pfam" id="PF14527">
    <property type="entry name" value="LAGLIDADG_WhiA"/>
    <property type="match status" value="1"/>
</dbReference>
<feature type="domain" description="Sporulation regulator WhiA C-terminal" evidence="5">
    <location>
        <begin position="226"/>
        <end position="309"/>
    </location>
</feature>
<evidence type="ECO:0000259" key="5">
    <source>
        <dbReference type="Pfam" id="PF02650"/>
    </source>
</evidence>
<keyword evidence="2 4" id="KW-0238">DNA-binding</keyword>
<dbReference type="GO" id="GO:0003677">
    <property type="term" value="F:DNA binding"/>
    <property type="evidence" value="ECO:0007669"/>
    <property type="project" value="UniProtKB-UniRule"/>
</dbReference>
<evidence type="ECO:0000256" key="4">
    <source>
        <dbReference type="HAMAP-Rule" id="MF_01420"/>
    </source>
</evidence>
<keyword evidence="9" id="KW-1185">Reference proteome</keyword>
<dbReference type="Pfam" id="PF02650">
    <property type="entry name" value="HTH_WhiA"/>
    <property type="match status" value="1"/>
</dbReference>
<feature type="domain" description="Sporulation transcription regulator WhiA N-terminal" evidence="6">
    <location>
        <begin position="19"/>
        <end position="106"/>
    </location>
</feature>
<keyword evidence="1 4" id="KW-0132">Cell division</keyword>
<proteinExistence type="inferred from homology"/>
<dbReference type="InterPro" id="IPR039518">
    <property type="entry name" value="WhiA_LAGLIDADG_dom"/>
</dbReference>
<dbReference type="Proteomes" id="UP001197875">
    <property type="component" value="Unassembled WGS sequence"/>
</dbReference>
<evidence type="ECO:0000256" key="2">
    <source>
        <dbReference type="ARBA" id="ARBA00023125"/>
    </source>
</evidence>
<comment type="caution">
    <text evidence="8">The sequence shown here is derived from an EMBL/GenBank/DDBJ whole genome shotgun (WGS) entry which is preliminary data.</text>
</comment>
<dbReference type="InterPro" id="IPR003802">
    <property type="entry name" value="Sporulation_regulator_WhiA"/>
</dbReference>
<dbReference type="SUPFAM" id="SSF55608">
    <property type="entry name" value="Homing endonucleases"/>
    <property type="match status" value="1"/>
</dbReference>
<dbReference type="PANTHER" id="PTHR37307">
    <property type="entry name" value="CELL DIVISION PROTEIN WHIA-RELATED"/>
    <property type="match status" value="1"/>
</dbReference>
<dbReference type="Pfam" id="PF10298">
    <property type="entry name" value="WhiA_N"/>
    <property type="match status" value="1"/>
</dbReference>
<evidence type="ECO:0000259" key="6">
    <source>
        <dbReference type="Pfam" id="PF10298"/>
    </source>
</evidence>
<gene>
    <name evidence="4 8" type="primary">whiA</name>
    <name evidence="8" type="ORF">LKD71_02735</name>
</gene>
<reference evidence="8 9" key="1">
    <citation type="submission" date="2021-10" db="EMBL/GenBank/DDBJ databases">
        <title>Anaerobic single-cell dispensing facilitates the cultivation of human gut bacteria.</title>
        <authorList>
            <person name="Afrizal A."/>
        </authorList>
    </citation>
    <scope>NUCLEOTIDE SEQUENCE [LARGE SCALE GENOMIC DNA]</scope>
    <source>
        <strain evidence="8 9">CLA-AA-H277</strain>
    </source>
</reference>
<dbReference type="InterPro" id="IPR018478">
    <property type="entry name" value="Sporu_reg_WhiA_N_dom"/>
</dbReference>